<accession>A0A5K1IY30</accession>
<protein>
    <recommendedName>
        <fullName evidence="3">DUF4160 domain-containing protein</fullName>
    </recommendedName>
</protein>
<reference evidence="1 2" key="1">
    <citation type="submission" date="2019-10" db="EMBL/GenBank/DDBJ databases">
        <authorList>
            <person name="Wolf R A."/>
        </authorList>
    </citation>
    <scope>NUCLEOTIDE SEQUENCE [LARGE SCALE GENOMIC DNA]</scope>
    <source>
        <strain evidence="1">Collinsella_aerofaciens_MC2</strain>
    </source>
</reference>
<organism evidence="1 2">
    <name type="scientific">Collinsella aerofaciens</name>
    <dbReference type="NCBI Taxonomy" id="74426"/>
    <lineage>
        <taxon>Bacteria</taxon>
        <taxon>Bacillati</taxon>
        <taxon>Actinomycetota</taxon>
        <taxon>Coriobacteriia</taxon>
        <taxon>Coriobacteriales</taxon>
        <taxon>Coriobacteriaceae</taxon>
        <taxon>Collinsella</taxon>
    </lineage>
</organism>
<dbReference type="AlphaFoldDB" id="A0A5K1IY30"/>
<name>A0A5K1IY30_9ACTN</name>
<keyword evidence="2" id="KW-1185">Reference proteome</keyword>
<proteinExistence type="predicted"/>
<dbReference type="EMBL" id="CABWIE010000017">
    <property type="protein sequence ID" value="VWL94093.1"/>
    <property type="molecule type" value="Genomic_DNA"/>
</dbReference>
<gene>
    <name evidence="1" type="ORF">KCJAJFAP_02243</name>
</gene>
<dbReference type="Proteomes" id="UP000361836">
    <property type="component" value="Unassembled WGS sequence"/>
</dbReference>
<sequence>MPKYFQFTVAGYYLYYTSFCDVECMRVHASDGRLTETGSAKFFVRANGDTELQHRGKLSGREIGIIQKFI</sequence>
<evidence type="ECO:0000313" key="1">
    <source>
        <dbReference type="EMBL" id="VWL94093.1"/>
    </source>
</evidence>
<evidence type="ECO:0000313" key="2">
    <source>
        <dbReference type="Proteomes" id="UP000361836"/>
    </source>
</evidence>
<evidence type="ECO:0008006" key="3">
    <source>
        <dbReference type="Google" id="ProtNLM"/>
    </source>
</evidence>